<evidence type="ECO:0000256" key="5">
    <source>
        <dbReference type="ARBA" id="ARBA00049194"/>
    </source>
</evidence>
<dbReference type="InterPro" id="IPR016160">
    <property type="entry name" value="Ald_DH_CS_CYS"/>
</dbReference>
<dbReference type="FunFam" id="3.40.605.10:FF:000007">
    <property type="entry name" value="NAD/NADP-dependent betaine aldehyde dehydrogenase"/>
    <property type="match status" value="1"/>
</dbReference>
<evidence type="ECO:0000256" key="4">
    <source>
        <dbReference type="ARBA" id="ARBA00024226"/>
    </source>
</evidence>
<comment type="catalytic activity">
    <reaction evidence="5">
        <text>an aldehyde + NAD(+) + H2O = a carboxylate + NADH + 2 H(+)</text>
        <dbReference type="Rhea" id="RHEA:16185"/>
        <dbReference type="ChEBI" id="CHEBI:15377"/>
        <dbReference type="ChEBI" id="CHEBI:15378"/>
        <dbReference type="ChEBI" id="CHEBI:17478"/>
        <dbReference type="ChEBI" id="CHEBI:29067"/>
        <dbReference type="ChEBI" id="CHEBI:57540"/>
        <dbReference type="ChEBI" id="CHEBI:57945"/>
        <dbReference type="EC" id="1.2.1.3"/>
    </reaction>
</comment>
<dbReference type="GO" id="GO:0071949">
    <property type="term" value="F:FAD binding"/>
    <property type="evidence" value="ECO:0007669"/>
    <property type="project" value="InterPro"/>
</dbReference>
<sequence length="950" mass="100786">MASNGAPTSFKTQLFINNEYVDAKSGETFPLHNPHDESVLHPAIPIAGQADVDAAVDSARAAFKTGPWRNFTAKQRAAVMHKFADLMEAQADELGQLETLAMGQPAMVSGLMVRWSVDTWRYYAGWADKIAGQTFPEEDGTYRIVRYEPLGVCACIGAWNASATTFAWKVAPAIAAGNTVIYKPSEKAPLGLLALGDLVAQAGFPPGVINIVSGPGTTGSLLAHHPRVAKISFTGSAATGRRIQAAATASNMKRVTLELGGKSPALVFDDADLDNAVAHCSRGFLLNSGQVCIAASRTFVHAAVADAFVGRLKAAFEGAAAGMRDPGALEDPLLRLGPLADRAQFERVMGFIERGRGEADILTGGGRVGEKGLYVEPTIFVNPKPGAEIWRDEIFGPVSTVRTFETEEEAVELANDTEYGLSATLYTSSISRALRVSSKLEAGTVGVNSSFSPNPQTPFGGWKQSGQGRELGFQGLLAYLDTKTVHIKADDPTGIDFPLFEGVTCVPPSDARPDANCILGGYPSYVVNVTSVAKIQLAVNFARNRILRLIVKNKGHDFDAKSTGAGALSIWTHHLNDIQHIPSYTSGGNSGPALKIGAGVETLQVYEAADALNLHVVGGIARTVGLGGGYIAGGGHSPLFSQYGMAADQVLALEVVLPNGTFVSVVENTNSGLFGEEVAAPMASFSTSASVSNATFWSGIDAFFATFPSYADAGMYTYYTISCTNTTTCSLAVNPLWANNMTSAQLEAFHAPFFAALTALGIGVQNPVYSVYDGVLSALETTFPASTEVVGTWTYHTGSRLFPRANWAGAAGMTIGYNVRAAPNPSVSQDNAVNAAWREALCHAMLGAVWAADAAPAGVAAANRRLTEQLQIWRDVSPGAGAYMSEADVNEPGFQHSFYGDNYERLYALKQEVDPWGLLYAPTAVGSEDWYVTGQIEYYPTQNGRLCPKQ</sequence>
<dbReference type="InterPro" id="IPR016169">
    <property type="entry name" value="FAD-bd_PCMH_sub2"/>
</dbReference>
<dbReference type="PROSITE" id="PS00687">
    <property type="entry name" value="ALDEHYDE_DEHYDR_GLU"/>
    <property type="match status" value="1"/>
</dbReference>
<dbReference type="PROSITE" id="PS51387">
    <property type="entry name" value="FAD_PCMH"/>
    <property type="match status" value="1"/>
</dbReference>
<dbReference type="InterPro" id="IPR029510">
    <property type="entry name" value="Ald_DH_CS_GLU"/>
</dbReference>
<dbReference type="Pfam" id="PF01565">
    <property type="entry name" value="FAD_binding_4"/>
    <property type="match status" value="1"/>
</dbReference>
<keyword evidence="10" id="KW-1185">Reference proteome</keyword>
<name>A0A8H4J2Q9_9PEZI</name>
<dbReference type="SUPFAM" id="SSF56176">
    <property type="entry name" value="FAD-binding/transporter-associated domain-like"/>
    <property type="match status" value="1"/>
</dbReference>
<dbReference type="AlphaFoldDB" id="A0A8H4J2Q9"/>
<comment type="similarity">
    <text evidence="2 7">Belongs to the aldehyde dehydrogenase family.</text>
</comment>
<reference evidence="9" key="1">
    <citation type="submission" date="2020-04" db="EMBL/GenBank/DDBJ databases">
        <title>Genome Assembly and Annotation of Botryosphaeria dothidea sdau 11-99, a Latent Pathogen of Apple Fruit Ring Rot in China.</title>
        <authorList>
            <person name="Yu C."/>
            <person name="Diao Y."/>
            <person name="Lu Q."/>
            <person name="Zhao J."/>
            <person name="Cui S."/>
            <person name="Peng C."/>
            <person name="He B."/>
            <person name="Liu H."/>
        </authorList>
    </citation>
    <scope>NUCLEOTIDE SEQUENCE [LARGE SCALE GENOMIC DNA]</scope>
    <source>
        <strain evidence="9">Sdau11-99</strain>
    </source>
</reference>
<evidence type="ECO:0000256" key="1">
    <source>
        <dbReference type="ARBA" id="ARBA00005466"/>
    </source>
</evidence>
<dbReference type="InterPro" id="IPR016166">
    <property type="entry name" value="FAD-bd_PCMH"/>
</dbReference>
<dbReference type="Pfam" id="PF08031">
    <property type="entry name" value="BBE"/>
    <property type="match status" value="1"/>
</dbReference>
<evidence type="ECO:0000259" key="8">
    <source>
        <dbReference type="PROSITE" id="PS51387"/>
    </source>
</evidence>
<comment type="similarity">
    <text evidence="1">Belongs to the oxygen-dependent FAD-linked oxidoreductase family.</text>
</comment>
<dbReference type="InterPro" id="IPR016162">
    <property type="entry name" value="Ald_DH_N"/>
</dbReference>
<feature type="domain" description="FAD-binding PCMH-type" evidence="8">
    <location>
        <begin position="519"/>
        <end position="726"/>
    </location>
</feature>
<comment type="caution">
    <text evidence="9">The sequence shown here is derived from an EMBL/GenBank/DDBJ whole genome shotgun (WGS) entry which is preliminary data.</text>
</comment>
<evidence type="ECO:0000256" key="2">
    <source>
        <dbReference type="ARBA" id="ARBA00009986"/>
    </source>
</evidence>
<dbReference type="PROSITE" id="PS00070">
    <property type="entry name" value="ALDEHYDE_DEHYDR_CYS"/>
    <property type="match status" value="1"/>
</dbReference>
<protein>
    <recommendedName>
        <fullName evidence="4">aldehyde dehydrogenase (NAD(+))</fullName>
        <ecNumber evidence="4">1.2.1.3</ecNumber>
    </recommendedName>
</protein>
<dbReference type="GO" id="GO:0004029">
    <property type="term" value="F:aldehyde dehydrogenase (NAD+) activity"/>
    <property type="evidence" value="ECO:0007669"/>
    <property type="project" value="UniProtKB-EC"/>
</dbReference>
<organism evidence="9 10">
    <name type="scientific">Botryosphaeria dothidea</name>
    <dbReference type="NCBI Taxonomy" id="55169"/>
    <lineage>
        <taxon>Eukaryota</taxon>
        <taxon>Fungi</taxon>
        <taxon>Dikarya</taxon>
        <taxon>Ascomycota</taxon>
        <taxon>Pezizomycotina</taxon>
        <taxon>Dothideomycetes</taxon>
        <taxon>Dothideomycetes incertae sedis</taxon>
        <taxon>Botryosphaeriales</taxon>
        <taxon>Botryosphaeriaceae</taxon>
        <taxon>Botryosphaeria</taxon>
    </lineage>
</organism>
<accession>A0A8H4J2Q9</accession>
<dbReference type="EC" id="1.2.1.3" evidence="4"/>
<evidence type="ECO:0000313" key="10">
    <source>
        <dbReference type="Proteomes" id="UP000572817"/>
    </source>
</evidence>
<feature type="active site" evidence="6">
    <location>
        <position position="258"/>
    </location>
</feature>
<dbReference type="OrthoDB" id="310895at2759"/>
<evidence type="ECO:0000256" key="6">
    <source>
        <dbReference type="PROSITE-ProRule" id="PRU10007"/>
    </source>
</evidence>
<dbReference type="Gene3D" id="3.30.465.10">
    <property type="match status" value="1"/>
</dbReference>
<dbReference type="InterPro" id="IPR015590">
    <property type="entry name" value="Aldehyde_DH_dom"/>
</dbReference>
<dbReference type="SUPFAM" id="SSF53720">
    <property type="entry name" value="ALDH-like"/>
    <property type="match status" value="1"/>
</dbReference>
<dbReference type="InterPro" id="IPR016163">
    <property type="entry name" value="Ald_DH_C"/>
</dbReference>
<dbReference type="FunFam" id="3.40.309.10:FF:000012">
    <property type="entry name" value="Betaine aldehyde dehydrogenase"/>
    <property type="match status" value="1"/>
</dbReference>
<dbReference type="PANTHER" id="PTHR11699">
    <property type="entry name" value="ALDEHYDE DEHYDROGENASE-RELATED"/>
    <property type="match status" value="1"/>
</dbReference>
<evidence type="ECO:0000256" key="7">
    <source>
        <dbReference type="RuleBase" id="RU003345"/>
    </source>
</evidence>
<dbReference type="Gene3D" id="3.40.309.10">
    <property type="entry name" value="Aldehyde Dehydrogenase, Chain A, domain 2"/>
    <property type="match status" value="1"/>
</dbReference>
<dbReference type="InterPro" id="IPR012951">
    <property type="entry name" value="BBE"/>
</dbReference>
<dbReference type="Pfam" id="PF00171">
    <property type="entry name" value="Aldedh"/>
    <property type="match status" value="1"/>
</dbReference>
<evidence type="ECO:0000256" key="3">
    <source>
        <dbReference type="ARBA" id="ARBA00023002"/>
    </source>
</evidence>
<dbReference type="EMBL" id="WWBZ02000016">
    <property type="protein sequence ID" value="KAF4309678.1"/>
    <property type="molecule type" value="Genomic_DNA"/>
</dbReference>
<evidence type="ECO:0000313" key="9">
    <source>
        <dbReference type="EMBL" id="KAF4309678.1"/>
    </source>
</evidence>
<dbReference type="InterPro" id="IPR016161">
    <property type="entry name" value="Ald_DH/histidinol_DH"/>
</dbReference>
<dbReference type="InterPro" id="IPR036318">
    <property type="entry name" value="FAD-bd_PCMH-like_sf"/>
</dbReference>
<dbReference type="InterPro" id="IPR006094">
    <property type="entry name" value="Oxid_FAD_bind_N"/>
</dbReference>
<dbReference type="Gene3D" id="3.40.605.10">
    <property type="entry name" value="Aldehyde Dehydrogenase, Chain A, domain 1"/>
    <property type="match status" value="1"/>
</dbReference>
<keyword evidence="3 7" id="KW-0560">Oxidoreductase</keyword>
<proteinExistence type="inferred from homology"/>
<gene>
    <name evidence="9" type="ORF">GTA08_BOTSDO02618</name>
</gene>
<dbReference type="Proteomes" id="UP000572817">
    <property type="component" value="Unassembled WGS sequence"/>
</dbReference>